<evidence type="ECO:0000259" key="3">
    <source>
        <dbReference type="Pfam" id="PF02826"/>
    </source>
</evidence>
<dbReference type="InterPro" id="IPR036291">
    <property type="entry name" value="NAD(P)-bd_dom_sf"/>
</dbReference>
<gene>
    <name evidence="4" type="ORF">C5L14_17060</name>
</gene>
<dbReference type="SUPFAM" id="SSF52283">
    <property type="entry name" value="Formate/glycerate dehydrogenase catalytic domain-like"/>
    <property type="match status" value="1"/>
</dbReference>
<dbReference type="GO" id="GO:0016491">
    <property type="term" value="F:oxidoreductase activity"/>
    <property type="evidence" value="ECO:0007669"/>
    <property type="project" value="UniProtKB-KW"/>
</dbReference>
<dbReference type="Gene3D" id="3.40.50.720">
    <property type="entry name" value="NAD(P)-binding Rossmann-like Domain"/>
    <property type="match status" value="2"/>
</dbReference>
<dbReference type="PANTHER" id="PTHR43333:SF1">
    <property type="entry name" value="D-ISOMER SPECIFIC 2-HYDROXYACID DEHYDROGENASE NAD-BINDING DOMAIN-CONTAINING PROTEIN"/>
    <property type="match status" value="1"/>
</dbReference>
<keyword evidence="1" id="KW-0560">Oxidoreductase</keyword>
<dbReference type="RefSeq" id="WP_105863273.1">
    <property type="nucleotide sequence ID" value="NZ_PUEJ01000006.1"/>
</dbReference>
<keyword evidence="5" id="KW-1185">Reference proteome</keyword>
<dbReference type="Pfam" id="PF02826">
    <property type="entry name" value="2-Hacid_dh_C"/>
    <property type="match status" value="1"/>
</dbReference>
<dbReference type="OrthoDB" id="9787219at2"/>
<dbReference type="AlphaFoldDB" id="A0A2S9Q9K7"/>
<name>A0A2S9Q9K7_9HYPH</name>
<evidence type="ECO:0000256" key="2">
    <source>
        <dbReference type="ARBA" id="ARBA00023027"/>
    </source>
</evidence>
<dbReference type="InterPro" id="IPR006140">
    <property type="entry name" value="D-isomer_DH_NAD-bd"/>
</dbReference>
<dbReference type="Proteomes" id="UP000237682">
    <property type="component" value="Unassembled WGS sequence"/>
</dbReference>
<accession>A0A2S9Q9K7</accession>
<evidence type="ECO:0000313" key="4">
    <source>
        <dbReference type="EMBL" id="PRH85974.1"/>
    </source>
</evidence>
<dbReference type="CDD" id="cd12164">
    <property type="entry name" value="GDH_like_2"/>
    <property type="match status" value="1"/>
</dbReference>
<dbReference type="SUPFAM" id="SSF51735">
    <property type="entry name" value="NAD(P)-binding Rossmann-fold domains"/>
    <property type="match status" value="1"/>
</dbReference>
<dbReference type="GO" id="GO:0051287">
    <property type="term" value="F:NAD binding"/>
    <property type="evidence" value="ECO:0007669"/>
    <property type="project" value="InterPro"/>
</dbReference>
<comment type="caution">
    <text evidence="4">The sequence shown here is derived from an EMBL/GenBank/DDBJ whole genome shotgun (WGS) entry which is preliminary data.</text>
</comment>
<feature type="domain" description="D-isomer specific 2-hydroxyacid dehydrogenase NAD-binding" evidence="3">
    <location>
        <begin position="101"/>
        <end position="277"/>
    </location>
</feature>
<organism evidence="4 5">
    <name type="scientific">Labrys okinawensis</name>
    <dbReference type="NCBI Taxonomy" id="346911"/>
    <lineage>
        <taxon>Bacteria</taxon>
        <taxon>Pseudomonadati</taxon>
        <taxon>Pseudomonadota</taxon>
        <taxon>Alphaproteobacteria</taxon>
        <taxon>Hyphomicrobiales</taxon>
        <taxon>Xanthobacteraceae</taxon>
        <taxon>Labrys</taxon>
    </lineage>
</organism>
<dbReference type="PANTHER" id="PTHR43333">
    <property type="entry name" value="2-HACID_DH_C DOMAIN-CONTAINING PROTEIN"/>
    <property type="match status" value="1"/>
</dbReference>
<evidence type="ECO:0000256" key="1">
    <source>
        <dbReference type="ARBA" id="ARBA00023002"/>
    </source>
</evidence>
<evidence type="ECO:0000313" key="5">
    <source>
        <dbReference type="Proteomes" id="UP000237682"/>
    </source>
</evidence>
<sequence length="313" mass="34580">MALLLCITQWEVEPWLERLRRLAPERDIRAWPDVGNPADITYAAVWKQPPGLLASLPNLKGIISLGAGVDHVLSDPTLPNVPLGRVVDDNLTTRMSEWVVMHALIHLRNQNDYYLLQRQKLWREVMPSPAAHELRVGVMGLGVLGVDAIGKLKTMGFDVAGWSRTPKQIEGVKTYAGGELDAFLGRTDLLVSLLPLTPETRGILNRSLFEKLAHDGVLGAPILMNAGRGGLQVEADIISALDEGVLRAATLDVFETEPLPVDNPLWEHPRVTITPHNSAISDEDAVGRFVLRQIERHERGLPFDAPVDAARHY</sequence>
<dbReference type="EMBL" id="PUEJ01000006">
    <property type="protein sequence ID" value="PRH85974.1"/>
    <property type="molecule type" value="Genomic_DNA"/>
</dbReference>
<protein>
    <submittedName>
        <fullName evidence="4">Glyoxylate/hydroxypyruvate reductase A</fullName>
    </submittedName>
</protein>
<proteinExistence type="predicted"/>
<reference evidence="4 5" key="1">
    <citation type="submission" date="2018-02" db="EMBL/GenBank/DDBJ databases">
        <title>Whole genome sequencing of endophytic bacterium.</title>
        <authorList>
            <person name="Eedara R."/>
            <person name="Podile A.R."/>
        </authorList>
    </citation>
    <scope>NUCLEOTIDE SEQUENCE [LARGE SCALE GENOMIC DNA]</scope>
    <source>
        <strain evidence="4 5">RP1T</strain>
    </source>
</reference>
<keyword evidence="4" id="KW-0670">Pyruvate</keyword>
<keyword evidence="2" id="KW-0520">NAD</keyword>